<dbReference type="RefSeq" id="XP_027118218.1">
    <property type="nucleotide sequence ID" value="XM_027262417.1"/>
</dbReference>
<sequence length="350" mass="39973">MVHVHIPEEIIVEILSRLPVKSILQFKLVCKLWNSLLSDPRFSLATKGREHAIFWCCGKRCFSSLDDQYAIQEIPRQCWYRPYLNFLGSCNGLVLFSTYETWYCYYNHCNFYLLNPSTRSFRGLINFSSRMLFGENRITYSPVAYGLCFDKLSDDYKVVIYSSIPSQRALVVSLKRGTTLREVSLPYKLRGTAVLANGNLHWIDKNDDLIVCFDETTNRFSKLPTPAVVHGGNEPIYRLGVLDGCLCMSRYTAGSYTFKCELFVMREYGVKESWATLCAISGGANLRSVRGWEPLFFTKPGEELLISGSHSILAYNVKTKSLKEIHTYSGQESYVGPLRYEESLIPAGKF</sequence>
<dbReference type="InterPro" id="IPR050796">
    <property type="entry name" value="SCF_F-box_component"/>
</dbReference>
<dbReference type="PROSITE" id="PS50181">
    <property type="entry name" value="FBOX"/>
    <property type="match status" value="1"/>
</dbReference>
<dbReference type="Proteomes" id="UP001652660">
    <property type="component" value="Chromosome 3c"/>
</dbReference>
<evidence type="ECO:0000313" key="3">
    <source>
        <dbReference type="RefSeq" id="XP_027118218.1"/>
    </source>
</evidence>
<dbReference type="AlphaFoldDB" id="A0A6P6WS02"/>
<dbReference type="PANTHER" id="PTHR31672">
    <property type="entry name" value="BNACNNG10540D PROTEIN"/>
    <property type="match status" value="1"/>
</dbReference>
<dbReference type="SUPFAM" id="SSF81383">
    <property type="entry name" value="F-box domain"/>
    <property type="match status" value="1"/>
</dbReference>
<dbReference type="InterPro" id="IPR017451">
    <property type="entry name" value="F-box-assoc_interact_dom"/>
</dbReference>
<organism evidence="2 3">
    <name type="scientific">Coffea arabica</name>
    <name type="common">Arabian coffee</name>
    <dbReference type="NCBI Taxonomy" id="13443"/>
    <lineage>
        <taxon>Eukaryota</taxon>
        <taxon>Viridiplantae</taxon>
        <taxon>Streptophyta</taxon>
        <taxon>Embryophyta</taxon>
        <taxon>Tracheophyta</taxon>
        <taxon>Spermatophyta</taxon>
        <taxon>Magnoliopsida</taxon>
        <taxon>eudicotyledons</taxon>
        <taxon>Gunneridae</taxon>
        <taxon>Pentapetalae</taxon>
        <taxon>asterids</taxon>
        <taxon>lamiids</taxon>
        <taxon>Gentianales</taxon>
        <taxon>Rubiaceae</taxon>
        <taxon>Ixoroideae</taxon>
        <taxon>Gardenieae complex</taxon>
        <taxon>Bertiereae - Coffeeae clade</taxon>
        <taxon>Coffeeae</taxon>
        <taxon>Coffea</taxon>
    </lineage>
</organism>
<evidence type="ECO:0000313" key="2">
    <source>
        <dbReference type="Proteomes" id="UP001652660"/>
    </source>
</evidence>
<dbReference type="PANTHER" id="PTHR31672:SF13">
    <property type="entry name" value="F-BOX PROTEIN CPR30-LIKE"/>
    <property type="match status" value="1"/>
</dbReference>
<proteinExistence type="predicted"/>
<protein>
    <submittedName>
        <fullName evidence="3">F-box protein CPR1-like</fullName>
    </submittedName>
</protein>
<evidence type="ECO:0000259" key="1">
    <source>
        <dbReference type="PROSITE" id="PS50181"/>
    </source>
</evidence>
<dbReference type="Pfam" id="PF00646">
    <property type="entry name" value="F-box"/>
    <property type="match status" value="1"/>
</dbReference>
<reference evidence="3" key="2">
    <citation type="submission" date="2025-08" db="UniProtKB">
        <authorList>
            <consortium name="RefSeq"/>
        </authorList>
    </citation>
    <scope>IDENTIFICATION</scope>
    <source>
        <tissue evidence="3">Leaves</tissue>
    </source>
</reference>
<accession>A0A6P6WS02</accession>
<dbReference type="NCBIfam" id="TIGR01640">
    <property type="entry name" value="F_box_assoc_1"/>
    <property type="match status" value="1"/>
</dbReference>
<dbReference type="SUPFAM" id="SSF75011">
    <property type="entry name" value="3-carboxy-cis,cis-mucoante lactonizing enzyme"/>
    <property type="match status" value="1"/>
</dbReference>
<dbReference type="Pfam" id="PF08268">
    <property type="entry name" value="FBA_3"/>
    <property type="match status" value="1"/>
</dbReference>
<dbReference type="InterPro" id="IPR013187">
    <property type="entry name" value="F-box-assoc_dom_typ3"/>
</dbReference>
<dbReference type="InterPro" id="IPR001810">
    <property type="entry name" value="F-box_dom"/>
</dbReference>
<dbReference type="Gene3D" id="1.20.1280.50">
    <property type="match status" value="1"/>
</dbReference>
<dbReference type="InterPro" id="IPR036047">
    <property type="entry name" value="F-box-like_dom_sf"/>
</dbReference>
<dbReference type="GeneID" id="113735406"/>
<name>A0A6P6WS02_COFAR</name>
<dbReference type="SMART" id="SM00256">
    <property type="entry name" value="FBOX"/>
    <property type="match status" value="1"/>
</dbReference>
<dbReference type="OrthoDB" id="1580541at2759"/>
<reference evidence="2" key="1">
    <citation type="journal article" date="2025" name="Foods">
        <title>Unveiling the Microbial Signatures of Arabica Coffee Cherries: Insights into Ripeness Specific Diversity, Functional Traits, and Implications for Quality and Safety.</title>
        <authorList>
            <consortium name="RefSeq"/>
            <person name="Tenea G.N."/>
            <person name="Cifuentes V."/>
            <person name="Reyes P."/>
            <person name="Cevallos-Vallejos M."/>
        </authorList>
    </citation>
    <scope>NUCLEOTIDE SEQUENCE [LARGE SCALE GENOMIC DNA]</scope>
</reference>
<feature type="domain" description="F-box" evidence="1">
    <location>
        <begin position="1"/>
        <end position="39"/>
    </location>
</feature>
<dbReference type="CDD" id="cd22157">
    <property type="entry name" value="F-box_AtFBW1-like"/>
    <property type="match status" value="1"/>
</dbReference>
<keyword evidence="2" id="KW-1185">Reference proteome</keyword>
<gene>
    <name evidence="3" type="primary">LOC113735406</name>
</gene>